<sequence length="312" mass="33900">MKLHRNEIPVDVPLVRSLLAAERPEWAGLPLAPAGSGTDNVMYRLGDELLVRVPRDADRARPLRKERAWLPRLAPLLTHRVPEPVHAGAPTGAFPLPWSVHRWIDGERPGPDTVHDWAAFGTDLAAFVRGLHTADLMGATRADEDLDWYRGGTLAPCDEWVTRDLAACRAHAGTAPASETDLDFDALEEWWRAALALPGPSGPQGWLHGDLRPANLLVLGGRLHAVIDFGGLSVGYPDAEHAPVWDLPPAARDAYRDALALDPSTWTRARGWAIAVGVSGLAYYRRSHPAFAAECRARLQAIQADAGGGCRP</sequence>
<comment type="caution">
    <text evidence="2">The sequence shown here is derived from an EMBL/GenBank/DDBJ whole genome shotgun (WGS) entry which is preliminary data.</text>
</comment>
<gene>
    <name evidence="2" type="ORF">M1O15_21985</name>
</gene>
<proteinExistence type="predicted"/>
<evidence type="ECO:0000259" key="1">
    <source>
        <dbReference type="Pfam" id="PF01636"/>
    </source>
</evidence>
<dbReference type="InterPro" id="IPR011009">
    <property type="entry name" value="Kinase-like_dom_sf"/>
</dbReference>
<dbReference type="InterPro" id="IPR051678">
    <property type="entry name" value="AGP_Transferase"/>
</dbReference>
<dbReference type="PANTHER" id="PTHR21310:SF42">
    <property type="entry name" value="BIFUNCTIONAL AAC_APH"/>
    <property type="match status" value="1"/>
</dbReference>
<dbReference type="Gene3D" id="3.30.200.20">
    <property type="entry name" value="Phosphorylase Kinase, domain 1"/>
    <property type="match status" value="1"/>
</dbReference>
<accession>A0ABT0IFB1</accession>
<keyword evidence="3" id="KW-1185">Reference proteome</keyword>
<organism evidence="2 3">
    <name type="scientific">Streptomyces lichenis</name>
    <dbReference type="NCBI Taxonomy" id="2306967"/>
    <lineage>
        <taxon>Bacteria</taxon>
        <taxon>Bacillati</taxon>
        <taxon>Actinomycetota</taxon>
        <taxon>Actinomycetes</taxon>
        <taxon>Kitasatosporales</taxon>
        <taxon>Streptomycetaceae</taxon>
        <taxon>Streptomyces</taxon>
    </lineage>
</organism>
<protein>
    <submittedName>
        <fullName evidence="2">Aminoglycoside phosphotransferase family protein</fullName>
    </submittedName>
</protein>
<feature type="domain" description="Aminoglycoside phosphotransferase" evidence="1">
    <location>
        <begin position="32"/>
        <end position="272"/>
    </location>
</feature>
<dbReference type="EMBL" id="JALPTH010000023">
    <property type="protein sequence ID" value="MCK8680015.1"/>
    <property type="molecule type" value="Genomic_DNA"/>
</dbReference>
<dbReference type="InterPro" id="IPR002575">
    <property type="entry name" value="Aminoglycoside_PTrfase"/>
</dbReference>
<dbReference type="Gene3D" id="3.90.1200.10">
    <property type="match status" value="1"/>
</dbReference>
<dbReference type="PANTHER" id="PTHR21310">
    <property type="entry name" value="AMINOGLYCOSIDE PHOSPHOTRANSFERASE-RELATED-RELATED"/>
    <property type="match status" value="1"/>
</dbReference>
<reference evidence="2 3" key="1">
    <citation type="submission" date="2022-04" db="EMBL/GenBank/DDBJ databases">
        <title>Streptomyces sp. nov. LCR6-01 isolated from Lichen of Dirinaria sp.</title>
        <authorList>
            <person name="Kanchanasin P."/>
            <person name="Tanasupawat S."/>
            <person name="Phongsopitanun W."/>
        </authorList>
    </citation>
    <scope>NUCLEOTIDE SEQUENCE [LARGE SCALE GENOMIC DNA]</scope>
    <source>
        <strain evidence="2 3">LCR6-01</strain>
    </source>
</reference>
<dbReference type="CDD" id="cd05155">
    <property type="entry name" value="APH_ChoK_like_1"/>
    <property type="match status" value="1"/>
</dbReference>
<dbReference type="SUPFAM" id="SSF56112">
    <property type="entry name" value="Protein kinase-like (PK-like)"/>
    <property type="match status" value="1"/>
</dbReference>
<evidence type="ECO:0000313" key="2">
    <source>
        <dbReference type="EMBL" id="MCK8680015.1"/>
    </source>
</evidence>
<dbReference type="RefSeq" id="WP_248635833.1">
    <property type="nucleotide sequence ID" value="NZ_JALPTH010000023.1"/>
</dbReference>
<dbReference type="Pfam" id="PF01636">
    <property type="entry name" value="APH"/>
    <property type="match status" value="1"/>
</dbReference>
<dbReference type="Proteomes" id="UP001522868">
    <property type="component" value="Unassembled WGS sequence"/>
</dbReference>
<name>A0ABT0IFB1_9ACTN</name>
<evidence type="ECO:0000313" key="3">
    <source>
        <dbReference type="Proteomes" id="UP001522868"/>
    </source>
</evidence>